<keyword evidence="2" id="KW-1185">Reference proteome</keyword>
<reference evidence="1" key="1">
    <citation type="journal article" date="2022" name="bioRxiv">
        <title>Sequencing and chromosome-scale assembly of the giantPleurodeles waltlgenome.</title>
        <authorList>
            <person name="Brown T."/>
            <person name="Elewa A."/>
            <person name="Iarovenko S."/>
            <person name="Subramanian E."/>
            <person name="Araus A.J."/>
            <person name="Petzold A."/>
            <person name="Susuki M."/>
            <person name="Suzuki K.-i.T."/>
            <person name="Hayashi T."/>
            <person name="Toyoda A."/>
            <person name="Oliveira C."/>
            <person name="Osipova E."/>
            <person name="Leigh N.D."/>
            <person name="Simon A."/>
            <person name="Yun M.H."/>
        </authorList>
    </citation>
    <scope>NUCLEOTIDE SEQUENCE</scope>
    <source>
        <strain evidence="1">20211129_DDA</strain>
        <tissue evidence="1">Liver</tissue>
    </source>
</reference>
<sequence>MNIETWLKTPHAKSTLRHRGDYYVGDKAGRILAWLEKRDQAQSWVLRLTTDSGEVKKGVEDIAAGFATYYSELYKARNKRTKRKYENSLGTFVES</sequence>
<dbReference type="EMBL" id="JANPWB010000015">
    <property type="protein sequence ID" value="KAJ1094107.1"/>
    <property type="molecule type" value="Genomic_DNA"/>
</dbReference>
<evidence type="ECO:0000313" key="2">
    <source>
        <dbReference type="Proteomes" id="UP001066276"/>
    </source>
</evidence>
<dbReference type="AlphaFoldDB" id="A0AAV7LRB9"/>
<accession>A0AAV7LRB9</accession>
<evidence type="ECO:0000313" key="1">
    <source>
        <dbReference type="EMBL" id="KAJ1094107.1"/>
    </source>
</evidence>
<gene>
    <name evidence="1" type="ORF">NDU88_007191</name>
</gene>
<organism evidence="1 2">
    <name type="scientific">Pleurodeles waltl</name>
    <name type="common">Iberian ribbed newt</name>
    <dbReference type="NCBI Taxonomy" id="8319"/>
    <lineage>
        <taxon>Eukaryota</taxon>
        <taxon>Metazoa</taxon>
        <taxon>Chordata</taxon>
        <taxon>Craniata</taxon>
        <taxon>Vertebrata</taxon>
        <taxon>Euteleostomi</taxon>
        <taxon>Amphibia</taxon>
        <taxon>Batrachia</taxon>
        <taxon>Caudata</taxon>
        <taxon>Salamandroidea</taxon>
        <taxon>Salamandridae</taxon>
        <taxon>Pleurodelinae</taxon>
        <taxon>Pleurodeles</taxon>
    </lineage>
</organism>
<dbReference type="Proteomes" id="UP001066276">
    <property type="component" value="Chromosome 11"/>
</dbReference>
<proteinExistence type="predicted"/>
<comment type="caution">
    <text evidence="1">The sequence shown here is derived from an EMBL/GenBank/DDBJ whole genome shotgun (WGS) entry which is preliminary data.</text>
</comment>
<protein>
    <submittedName>
        <fullName evidence="1">Uncharacterized protein</fullName>
    </submittedName>
</protein>
<name>A0AAV7LRB9_PLEWA</name>